<dbReference type="AlphaFoldDB" id="A0A386HM65"/>
<organism evidence="2 3">
    <name type="scientific">Arachidicoccus soli</name>
    <dbReference type="NCBI Taxonomy" id="2341117"/>
    <lineage>
        <taxon>Bacteria</taxon>
        <taxon>Pseudomonadati</taxon>
        <taxon>Bacteroidota</taxon>
        <taxon>Chitinophagia</taxon>
        <taxon>Chitinophagales</taxon>
        <taxon>Chitinophagaceae</taxon>
        <taxon>Arachidicoccus</taxon>
    </lineage>
</organism>
<dbReference type="Proteomes" id="UP000266118">
    <property type="component" value="Chromosome"/>
</dbReference>
<keyword evidence="3" id="KW-1185">Reference proteome</keyword>
<gene>
    <name evidence="2" type="ORF">D6B99_02710</name>
</gene>
<dbReference type="EMBL" id="CP032489">
    <property type="protein sequence ID" value="AYD46620.1"/>
    <property type="molecule type" value="Genomic_DNA"/>
</dbReference>
<sequence>MQVGLRELNVAKGHILVRQDTVCNYVYFIDKGLTRTYYLKDGKDVTDWLSAENSFACSIISFITRKPDRRIIETLEPSAIFALHYNDLEKLCSKHHDVERLYRHLVSFGLIQLQQKFDDLHFASALQRYKTLMTNNPTIIQRVPLGMIASYLGITQETLSRIRSQY</sequence>
<protein>
    <submittedName>
        <fullName evidence="2">Crp/Fnr family transcriptional regulator</fullName>
    </submittedName>
</protein>
<reference evidence="2 3" key="1">
    <citation type="submission" date="2018-09" db="EMBL/GenBank/DDBJ databases">
        <title>Arachidicoccus sp. nov., a bacterium isolated from soil.</title>
        <authorList>
            <person name="Weon H.-Y."/>
            <person name="Kwon S.-W."/>
            <person name="Lee S.A."/>
        </authorList>
    </citation>
    <scope>NUCLEOTIDE SEQUENCE [LARGE SCALE GENOMIC DNA]</scope>
    <source>
        <strain evidence="2 3">KIS59-12</strain>
    </source>
</reference>
<feature type="domain" description="Cyclic nucleotide-binding" evidence="1">
    <location>
        <begin position="9"/>
        <end position="95"/>
    </location>
</feature>
<proteinExistence type="predicted"/>
<dbReference type="Pfam" id="PF00027">
    <property type="entry name" value="cNMP_binding"/>
    <property type="match status" value="1"/>
</dbReference>
<dbReference type="Gene3D" id="2.60.120.10">
    <property type="entry name" value="Jelly Rolls"/>
    <property type="match status" value="1"/>
</dbReference>
<dbReference type="SUPFAM" id="SSF51206">
    <property type="entry name" value="cAMP-binding domain-like"/>
    <property type="match status" value="1"/>
</dbReference>
<dbReference type="InterPro" id="IPR000595">
    <property type="entry name" value="cNMP-bd_dom"/>
</dbReference>
<evidence type="ECO:0000313" key="3">
    <source>
        <dbReference type="Proteomes" id="UP000266118"/>
    </source>
</evidence>
<dbReference type="OrthoDB" id="680421at2"/>
<dbReference type="KEGG" id="ark:D6B99_02710"/>
<dbReference type="InterPro" id="IPR014710">
    <property type="entry name" value="RmlC-like_jellyroll"/>
</dbReference>
<evidence type="ECO:0000259" key="1">
    <source>
        <dbReference type="Pfam" id="PF00027"/>
    </source>
</evidence>
<evidence type="ECO:0000313" key="2">
    <source>
        <dbReference type="EMBL" id="AYD46620.1"/>
    </source>
</evidence>
<dbReference type="InterPro" id="IPR018490">
    <property type="entry name" value="cNMP-bd_dom_sf"/>
</dbReference>
<accession>A0A386HM65</accession>
<name>A0A386HM65_9BACT</name>